<feature type="coiled-coil region" evidence="1">
    <location>
        <begin position="378"/>
        <end position="424"/>
    </location>
</feature>
<sequence>MPTIHSLTMLLKKPWMALTPSSLALLGGFVGESESVKKAVIYAIIAVINSNEELKNDYSSLVTNLSESVNSAGQADDTGEIGQLKQKVDEEIAKISAEIEHLEKQIKLQNPSPPSPSPSADSAKLRSKLEALEKVEKLCDFYTNFNNPQNDPKNLLVNLCDGLQTFLGFSSDSKGYTGSGIVYSDLDRLCDGLMGFLSGVLSNIQDHLGQHKNEISEAIDTLNKNKHAGKKGFNDAIVKVVAGVRGYNEKVKRSNEDIKNPIRTLLRQIGEKGELYKGLNALQVPDALHQAEEAATKAEKLVETYIQTSKKFETEHKCTTKHISDLNSNCQTNVNHAYKNVMYETKRLEELSAKELQDMREMLSLITSTLDGLRDNIIAQINTHINELVNNLKGLVQNTILNPLNDINEKLKEYIQTLRKWIEKTNIDIDFTLKIVEKILNEVNSTGGADKLQRLEEAIQLIETELQSKVAELDTWKQAAGSAVSAAKEKCKTIGEMVETTGNTDDKIHGLAKDMQTKAEKLRVAAKEVKDNIEGWVKSALTQVKDMDEALKRDLKRIKDKIKEEFWKEVERLKTNEHIDELDERVREGLGLLENGIRLKLKEHVKNVLKSIETQVGNINGNAGLDGFVKHIENQYATRYAGKAFASIVDGWLDDILGKGNNIGIGSVKKWIELYVDARNNVDTVKAALKQQITLKISTGVIDIAQKKIEQVKSGINDNVAAVKDACETFASQLENKMKAGKGINFFVKEINEAIEKDPSTGTGNATYNANLTLSIHATLIALLSKANQVAKELGLFADLNGIRRDTPAIKKVDDAYRAAETLKSNLNVATAVEGSGTYSPSSQITLSTYKVDSQIEEQIHQAISEPSREPHVPKSKDYTLGKGLMDAFYEADQKLKHIVTKKQGLDLKVTEALNTQLGNDDENSRQEGGLVGTETRISLPTTNKRFEGYNTYVAQTKEAQLALASGDINTITAATGTLPNTIKEIEAEVKGKFTKGTLASEIDDPNTFQSPFTQITDQLNKIAGLVDSATKTKTLVGGGKDSKDGVQQYLDAINDMRTSATTVNFTAKDLDSHRNVQGLEKIKNEIQKLKDTNVDDVKDKLGALCEAIRTSAREVKSDLKRLQKNNLTYELEELKENIYKLQLKLQRGPLKEAKDFIDKHADVFKKQCIDTLTKHVNEQVKEASEKLTYQARKQYISSVKSMLEAFVGKVDVELKTVLREINHDVHMSHKKFMNSIGETFISKVKAINDVDPKDFDARKSPLSSAAGILNDALQSLLKELKQQKDFAPDIRKIDPSTTALQTVLEKLVKSKHFDSEFRDNLGVLKNAVSAFNPQAYGEGECPPILDALRNAFPLLAKELDKTYVNTYADLQFTDELMEGEKTITKYGKRCAKVCVTLLPSLYDYFTKLKEVCKSSLNTTVCKFSKRNDPISIGNFLTTSGYDVAENEESKDGELKRPSVYFTGQHIYDKIFETKYQGSNTIPHLKTCLSNTRKKLDSFDILDILECLIHHIDKYNEVSHIAAASSTKIPSSIYDMLVWCSGLPYNTVYPTILHETLVDMLSDPNKQKPDVHNGLELTVVNQQTQYLDAHPIKITYDDVVSALDHLCSKSHDVLTRIVGYGDAGSVYGSDFCNNSFNLHYPSNAAACFDLLLDILRRLFSTLTFLCQLCSLDANHHGWSDCQYGKEFSYGNRDCDQHTGETADCPPGSPLMLYLTDGLRGYLPHQISNVGCKPKCNTCPKSTPGMPCLTPLGFRGFSGSTKKGRSICDMIREFISHDYLAALLCMLPKAPSTLPEHYSFVLSLSNGISVPKSKKHDGTVTLNEALESSIDSISMSLYTQPNHFTDTLRKAYGDGKANHTWPHPAASNADLASLSMKQSCMLPKKERIHCAPYLLSLSSNTYKYLPQRHVDHYLSCAVYLPWSLYEYLQNLLQAFENISCRDWGCSHCMHSDKCRKGKHGADYGCRCWSAVKCRGVLGVFYTFGFVFKDAEKLLDENEQRYCHDFYNQLSNVLKSQYFQDLFKECDNFLYQIRFPFMTLTLALWLLSLLYLIHIMVIRLDLLHIKSHLRSPSSHRIAAQSLLAAARVNKLGRVFYLQP</sequence>
<evidence type="ECO:0000313" key="3">
    <source>
        <dbReference type="EMBL" id="CDR71907.1"/>
    </source>
</evidence>
<evidence type="ECO:0008006" key="4">
    <source>
        <dbReference type="Google" id="ProtNLM"/>
    </source>
</evidence>
<reference evidence="3" key="2">
    <citation type="submission" date="2014-06" db="EMBL/GenBank/DDBJ databases">
        <authorList>
            <person name="Aslett M."/>
            <person name="De Silva Nishadi"/>
        </authorList>
    </citation>
    <scope>NUCLEOTIDE SEQUENCE</scope>
    <source>
        <strain evidence="3">Bond</strain>
    </source>
</reference>
<dbReference type="GeneID" id="24562124"/>
<dbReference type="EMBL" id="LK055234">
    <property type="protein sequence ID" value="CDR71907.1"/>
    <property type="molecule type" value="Genomic_DNA"/>
</dbReference>
<accession>A0A061BKE0</accession>
<organism evidence="3">
    <name type="scientific">Babesia bigemina</name>
    <dbReference type="NCBI Taxonomy" id="5866"/>
    <lineage>
        <taxon>Eukaryota</taxon>
        <taxon>Sar</taxon>
        <taxon>Alveolata</taxon>
        <taxon>Apicomplexa</taxon>
        <taxon>Aconoidasida</taxon>
        <taxon>Piroplasmida</taxon>
        <taxon>Babesiidae</taxon>
        <taxon>Babesia</taxon>
    </lineage>
</organism>
<keyword evidence="1" id="KW-0175">Coiled coil</keyword>
<evidence type="ECO:0000256" key="2">
    <source>
        <dbReference type="SAM" id="Phobius"/>
    </source>
</evidence>
<feature type="transmembrane region" description="Helical" evidence="2">
    <location>
        <begin position="2033"/>
        <end position="2058"/>
    </location>
</feature>
<proteinExistence type="predicted"/>
<name>A0A061BKE0_BABBI</name>
<keyword evidence="2" id="KW-0472">Membrane</keyword>
<dbReference type="VEuPathDB" id="PiroplasmaDB:BBBOND_0005690"/>
<dbReference type="KEGG" id="bbig:BBBOND_0005690"/>
<protein>
    <recommendedName>
        <fullName evidence="4">C3H1-type domain-containing protein</fullName>
    </recommendedName>
</protein>
<keyword evidence="2" id="KW-1133">Transmembrane helix</keyword>
<feature type="coiled-coil region" evidence="1">
    <location>
        <begin position="1080"/>
        <end position="1145"/>
    </location>
</feature>
<gene>
    <name evidence="3" type="ORF">BBBOND_0005690</name>
</gene>
<dbReference type="RefSeq" id="XP_012770849.1">
    <property type="nucleotide sequence ID" value="XM_012915395.1"/>
</dbReference>
<reference evidence="3" key="1">
    <citation type="journal article" date="2014" name="Nucleic Acids Res.">
        <title>The evolutionary dynamics of variant antigen genes in Babesia reveal a history of genomic innovation underlying host-parasite interaction.</title>
        <authorList>
            <person name="Jackson A.P."/>
            <person name="Otto T.D."/>
            <person name="Darby A."/>
            <person name="Ramaprasad A."/>
            <person name="Xia D."/>
            <person name="Echaide I.E."/>
            <person name="Farber M."/>
            <person name="Gahlot S."/>
            <person name="Gamble J."/>
            <person name="Gupta D."/>
            <person name="Gupta Y."/>
            <person name="Jackson L."/>
            <person name="Malandrin L."/>
            <person name="Malas T.B."/>
            <person name="Moussa E."/>
            <person name="Nair M."/>
            <person name="Reid AJ."/>
            <person name="Sanders M."/>
            <person name="Sharma J."/>
            <person name="Tracey A."/>
            <person name="Quail M.A."/>
            <person name="Weir W."/>
            <person name="Wastling J.M."/>
            <person name="Hall N."/>
            <person name="Willadsen P."/>
            <person name="Lingelbach K."/>
            <person name="Shiels B."/>
            <person name="Tait A."/>
            <person name="Berriman M."/>
            <person name="Allred D.R."/>
            <person name="Pain A."/>
        </authorList>
    </citation>
    <scope>NUCLEOTIDE SEQUENCE</scope>
    <source>
        <strain evidence="3">Bond</strain>
    </source>
</reference>
<keyword evidence="2" id="KW-0812">Transmembrane</keyword>
<evidence type="ECO:0000256" key="1">
    <source>
        <dbReference type="SAM" id="Coils"/>
    </source>
</evidence>